<feature type="compositionally biased region" description="Basic and acidic residues" evidence="1">
    <location>
        <begin position="49"/>
        <end position="59"/>
    </location>
</feature>
<reference evidence="3" key="2">
    <citation type="submission" date="2020-08" db="EMBL/GenBank/DDBJ databases">
        <title>Plant Genome Project.</title>
        <authorList>
            <person name="Zhang R.-G."/>
        </authorList>
    </citation>
    <scope>NUCLEOTIDE SEQUENCE</scope>
    <source>
        <strain evidence="3">Huo1</strain>
        <tissue evidence="3">Leaf</tissue>
    </source>
</reference>
<dbReference type="Proteomes" id="UP000298416">
    <property type="component" value="Unassembled WGS sequence"/>
</dbReference>
<evidence type="ECO:0000256" key="1">
    <source>
        <dbReference type="SAM" id="MobiDB-lite"/>
    </source>
</evidence>
<keyword evidence="4" id="KW-1185">Reference proteome</keyword>
<dbReference type="AlphaFoldDB" id="A0A8X8XRQ9"/>
<name>A0A8X8XRQ9_SALSN</name>
<dbReference type="EMBL" id="PNBA02000007">
    <property type="protein sequence ID" value="KAG6417859.1"/>
    <property type="molecule type" value="Genomic_DNA"/>
</dbReference>
<feature type="compositionally biased region" description="Basic and acidic residues" evidence="1">
    <location>
        <begin position="112"/>
        <end position="133"/>
    </location>
</feature>
<comment type="caution">
    <text evidence="3">The sequence shown here is derived from an EMBL/GenBank/DDBJ whole genome shotgun (WGS) entry which is preliminary data.</text>
</comment>
<dbReference type="PANTHER" id="PTHR46444:SF3">
    <property type="entry name" value="DCD (DEVELOPMENT AND CELL DEATH) DOMAIN PROTEIN"/>
    <property type="match status" value="1"/>
</dbReference>
<evidence type="ECO:0000313" key="3">
    <source>
        <dbReference type="EMBL" id="KAG6417859.1"/>
    </source>
</evidence>
<organism evidence="3">
    <name type="scientific">Salvia splendens</name>
    <name type="common">Scarlet sage</name>
    <dbReference type="NCBI Taxonomy" id="180675"/>
    <lineage>
        <taxon>Eukaryota</taxon>
        <taxon>Viridiplantae</taxon>
        <taxon>Streptophyta</taxon>
        <taxon>Embryophyta</taxon>
        <taxon>Tracheophyta</taxon>
        <taxon>Spermatophyta</taxon>
        <taxon>Magnoliopsida</taxon>
        <taxon>eudicotyledons</taxon>
        <taxon>Gunneridae</taxon>
        <taxon>Pentapetalae</taxon>
        <taxon>asterids</taxon>
        <taxon>lamiids</taxon>
        <taxon>Lamiales</taxon>
        <taxon>Lamiaceae</taxon>
        <taxon>Nepetoideae</taxon>
        <taxon>Mentheae</taxon>
        <taxon>Salviinae</taxon>
        <taxon>Salvia</taxon>
        <taxon>Salvia subgen. Calosphace</taxon>
        <taxon>core Calosphace</taxon>
    </lineage>
</organism>
<feature type="compositionally biased region" description="Basic and acidic residues" evidence="1">
    <location>
        <begin position="149"/>
        <end position="162"/>
    </location>
</feature>
<dbReference type="SMART" id="SM00767">
    <property type="entry name" value="DCD"/>
    <property type="match status" value="1"/>
</dbReference>
<proteinExistence type="predicted"/>
<evidence type="ECO:0000313" key="4">
    <source>
        <dbReference type="Proteomes" id="UP000298416"/>
    </source>
</evidence>
<dbReference type="PANTHER" id="PTHR46444">
    <property type="entry name" value="DCD (DEVELOPMENT AND CELL DEATH) DOMAIN PROTEIN-RELATED"/>
    <property type="match status" value="1"/>
</dbReference>
<dbReference type="OrthoDB" id="1920894at2759"/>
<dbReference type="InterPro" id="IPR013989">
    <property type="entry name" value="Dev_and_cell_death_domain"/>
</dbReference>
<feature type="domain" description="DCD" evidence="2">
    <location>
        <begin position="197"/>
        <end position="325"/>
    </location>
</feature>
<dbReference type="Pfam" id="PF10539">
    <property type="entry name" value="Dev_Cell_Death"/>
    <property type="match status" value="1"/>
</dbReference>
<sequence>MVRKSKRRAGAATKPTKEDVTSKRPLKRLRKAITDSETTPEEVVSNKNIVEDEKGDVAKEPVPTPKVRKPCTWLKLDRLNPEFGSKSLESSKQGKEAKPAATVKSPGNNKSKRIDKFEEKCHSHPVVTDEEKNLRRHRKEAEPSAEVKTPGDNKRKGDEKNERKKGHSHPFTNEKLNSRRHDREKDLIKEIDDEAEKELGGLIFMCNSKTKPDCFKYQIMGVPAHKKEVVMSIKPGLKFFLYDYDLKLMYGVFEASSAGGMKLEPEAFNGAFPAQVRFIVHKACLPLPESVFKKAIRDSYDEKKRKFQTELTVMQVKNLIGAFYPAPLLHPNGKSMVQEPPFYSNSPATSFNEDYRRQRHLIKCSNSDIQGTSTPFHHEKELSGNHVIHSPVPVRDPLFLSEQEYRSNGLRQGRHHLPSATGDDISNLSGTKKLDLELNHLLRIPVSTSIVDSAVQQREVNQPDSLYLSEKEYRIHGLRLPQPPVVPNVASPMMTEPRNDSCDPYDEATTSLVNRYLSMPMATAVPAEPYPLVGRERYFGDLNHTNQMLSHPPRTFHDGHRALPHNFQEQSVFNQRSYSLNASCEPSEQSRGVGLHHEADLMSAPVSHRYSFAGPSLPQRR</sequence>
<accession>A0A8X8XRQ9</accession>
<reference evidence="3" key="1">
    <citation type="submission" date="2018-01" db="EMBL/GenBank/DDBJ databases">
        <authorList>
            <person name="Mao J.F."/>
        </authorList>
    </citation>
    <scope>NUCLEOTIDE SEQUENCE</scope>
    <source>
        <strain evidence="3">Huo1</strain>
        <tissue evidence="3">Leaf</tissue>
    </source>
</reference>
<feature type="region of interest" description="Disordered" evidence="1">
    <location>
        <begin position="1"/>
        <end position="183"/>
    </location>
</feature>
<gene>
    <name evidence="3" type="ORF">SASPL_120056</name>
</gene>
<evidence type="ECO:0000259" key="2">
    <source>
        <dbReference type="PROSITE" id="PS51222"/>
    </source>
</evidence>
<dbReference type="PROSITE" id="PS51222">
    <property type="entry name" value="DCD"/>
    <property type="match status" value="1"/>
</dbReference>
<protein>
    <recommendedName>
        <fullName evidence="2">DCD domain-containing protein</fullName>
    </recommendedName>
</protein>